<dbReference type="InParanoid" id="D6TYG3"/>
<proteinExistence type="predicted"/>
<dbReference type="AlphaFoldDB" id="D6TYG3"/>
<dbReference type="STRING" id="485913.Krac_4183"/>
<comment type="caution">
    <text evidence="1">The sequence shown here is derived from an EMBL/GenBank/DDBJ whole genome shotgun (WGS) entry which is preliminary data.</text>
</comment>
<evidence type="ECO:0000313" key="2">
    <source>
        <dbReference type="Proteomes" id="UP000004508"/>
    </source>
</evidence>
<dbReference type="Proteomes" id="UP000004508">
    <property type="component" value="Unassembled WGS sequence"/>
</dbReference>
<sequence>MAKNMCMDIRIFVQADEGSTDQHISAALSFLAEEPSLRGTSLEACALSGEYYRRPHTQGDRMIAENDWQILQIFTMSDDERRGPDGYEK</sequence>
<gene>
    <name evidence="1" type="ORF">Krac_4183</name>
</gene>
<protein>
    <submittedName>
        <fullName evidence="1">Uncharacterized protein</fullName>
    </submittedName>
</protein>
<dbReference type="EMBL" id="ADVG01000003">
    <property type="protein sequence ID" value="EFH83243.1"/>
    <property type="molecule type" value="Genomic_DNA"/>
</dbReference>
<name>D6TYG3_KTERA</name>
<evidence type="ECO:0000313" key="1">
    <source>
        <dbReference type="EMBL" id="EFH83243.1"/>
    </source>
</evidence>
<reference evidence="1 2" key="1">
    <citation type="journal article" date="2011" name="Stand. Genomic Sci.">
        <title>Non-contiguous finished genome sequence and contextual data of the filamentous soil bacterium Ktedonobacter racemifer type strain (SOSP1-21).</title>
        <authorList>
            <person name="Chang Y.J."/>
            <person name="Land M."/>
            <person name="Hauser L."/>
            <person name="Chertkov O."/>
            <person name="Del Rio T.G."/>
            <person name="Nolan M."/>
            <person name="Copeland A."/>
            <person name="Tice H."/>
            <person name="Cheng J.F."/>
            <person name="Lucas S."/>
            <person name="Han C."/>
            <person name="Goodwin L."/>
            <person name="Pitluck S."/>
            <person name="Ivanova N."/>
            <person name="Ovchinikova G."/>
            <person name="Pati A."/>
            <person name="Chen A."/>
            <person name="Palaniappan K."/>
            <person name="Mavromatis K."/>
            <person name="Liolios K."/>
            <person name="Brettin T."/>
            <person name="Fiebig A."/>
            <person name="Rohde M."/>
            <person name="Abt B."/>
            <person name="Goker M."/>
            <person name="Detter J.C."/>
            <person name="Woyke T."/>
            <person name="Bristow J."/>
            <person name="Eisen J.A."/>
            <person name="Markowitz V."/>
            <person name="Hugenholtz P."/>
            <person name="Kyrpides N.C."/>
            <person name="Klenk H.P."/>
            <person name="Lapidus A."/>
        </authorList>
    </citation>
    <scope>NUCLEOTIDE SEQUENCE [LARGE SCALE GENOMIC DNA]</scope>
    <source>
        <strain evidence="2">DSM 44963</strain>
    </source>
</reference>
<keyword evidence="2" id="KW-1185">Reference proteome</keyword>
<accession>D6TYG3</accession>
<organism evidence="1 2">
    <name type="scientific">Ktedonobacter racemifer DSM 44963</name>
    <dbReference type="NCBI Taxonomy" id="485913"/>
    <lineage>
        <taxon>Bacteria</taxon>
        <taxon>Bacillati</taxon>
        <taxon>Chloroflexota</taxon>
        <taxon>Ktedonobacteria</taxon>
        <taxon>Ktedonobacterales</taxon>
        <taxon>Ktedonobacteraceae</taxon>
        <taxon>Ktedonobacter</taxon>
    </lineage>
</organism>